<reference evidence="7 8" key="1">
    <citation type="submission" date="2020-10" db="EMBL/GenBank/DDBJ databases">
        <title>Wide distribution of Phycisphaera-like planctomycetes from WD2101 soil group in peatlands and genome analysis of the first cultivated representative.</title>
        <authorList>
            <person name="Dedysh S.N."/>
            <person name="Beletsky A.V."/>
            <person name="Ivanova A."/>
            <person name="Kulichevskaya I.S."/>
            <person name="Suzina N.E."/>
            <person name="Philippov D.A."/>
            <person name="Rakitin A.L."/>
            <person name="Mardanov A.V."/>
            <person name="Ravin N.V."/>
        </authorList>
    </citation>
    <scope>NUCLEOTIDE SEQUENCE [LARGE SCALE GENOMIC DNA]</scope>
    <source>
        <strain evidence="7 8">M1803</strain>
    </source>
</reference>
<feature type="site" description="Increases basicity of active site His" evidence="4">
    <location>
        <position position="143"/>
    </location>
</feature>
<feature type="binding site" evidence="5">
    <location>
        <position position="151"/>
    </location>
    <ligand>
        <name>acetyl-CoA</name>
        <dbReference type="ChEBI" id="CHEBI:57288"/>
    </ligand>
</feature>
<feature type="binding site" evidence="5">
    <location>
        <position position="75"/>
    </location>
    <ligand>
        <name>substrate</name>
    </ligand>
</feature>
<evidence type="ECO:0000256" key="2">
    <source>
        <dbReference type="ARBA" id="ARBA00022679"/>
    </source>
</evidence>
<evidence type="ECO:0000256" key="1">
    <source>
        <dbReference type="ARBA" id="ARBA00007274"/>
    </source>
</evidence>
<dbReference type="Proteomes" id="UP000593765">
    <property type="component" value="Chromosome"/>
</dbReference>
<evidence type="ECO:0000313" key="7">
    <source>
        <dbReference type="EMBL" id="QOV87383.1"/>
    </source>
</evidence>
<dbReference type="SUPFAM" id="SSF51161">
    <property type="entry name" value="Trimeric LpxA-like enzymes"/>
    <property type="match status" value="1"/>
</dbReference>
<feature type="active site" description="Proton acceptor" evidence="4">
    <location>
        <position position="142"/>
    </location>
</feature>
<name>A0A7M2WPP0_9BACT</name>
<dbReference type="InterPro" id="IPR018357">
    <property type="entry name" value="Hexapep_transf_CS"/>
</dbReference>
<dbReference type="PROSITE" id="PS00101">
    <property type="entry name" value="HEXAPEP_TRANSFERASES"/>
    <property type="match status" value="1"/>
</dbReference>
<dbReference type="KEGG" id="hbs:IPV69_13895"/>
<dbReference type="PANTHER" id="PTHR43300">
    <property type="entry name" value="ACETYLTRANSFERASE"/>
    <property type="match status" value="1"/>
</dbReference>
<dbReference type="InterPro" id="IPR020019">
    <property type="entry name" value="AcTrfase_PglD-like"/>
</dbReference>
<feature type="binding site" evidence="5">
    <location>
        <position position="172"/>
    </location>
    <ligand>
        <name>acetyl-CoA</name>
        <dbReference type="ChEBI" id="CHEBI:57288"/>
    </ligand>
</feature>
<dbReference type="InterPro" id="IPR041561">
    <property type="entry name" value="PglD_N"/>
</dbReference>
<evidence type="ECO:0000256" key="3">
    <source>
        <dbReference type="ARBA" id="ARBA00022737"/>
    </source>
</evidence>
<keyword evidence="8" id="KW-1185">Reference proteome</keyword>
<feature type="domain" description="PglD N-terminal" evidence="6">
    <location>
        <begin position="3"/>
        <end position="82"/>
    </location>
</feature>
<dbReference type="Pfam" id="PF17836">
    <property type="entry name" value="PglD_N"/>
    <property type="match status" value="1"/>
</dbReference>
<dbReference type="NCBIfam" id="TIGR03570">
    <property type="entry name" value="NeuD_NnaD"/>
    <property type="match status" value="1"/>
</dbReference>
<sequence>MDVVIIGAGGHGKVIADILRAASLAGTCDARLIGFLDADPSLRGKLVADLPVLGPVNQLTKLWQQKVRHAVVAIGDSRTRRRHGDLLREYGFEAINAIHPSAVVSPTAVLGHGIVICAQAAVCTEARIGDFAIINTGSVIDHECRIGIGVHIAPGAHLAGRVNVQDEAFVGIGANIIQCLNIGAGSVVGAGAVVTRDVPPGVTVVGVPARVIEVEEEISGNEAGGKATI</sequence>
<keyword evidence="2" id="KW-0808">Transferase</keyword>
<dbReference type="CDD" id="cd03360">
    <property type="entry name" value="LbH_AT_putative"/>
    <property type="match status" value="1"/>
</dbReference>
<dbReference type="RefSeq" id="WP_206290283.1">
    <property type="nucleotide sequence ID" value="NZ_CP063458.1"/>
</dbReference>
<dbReference type="Gene3D" id="2.160.10.10">
    <property type="entry name" value="Hexapeptide repeat proteins"/>
    <property type="match status" value="2"/>
</dbReference>
<evidence type="ECO:0000313" key="8">
    <source>
        <dbReference type="Proteomes" id="UP000593765"/>
    </source>
</evidence>
<keyword evidence="3" id="KW-0677">Repeat</keyword>
<dbReference type="InterPro" id="IPR050179">
    <property type="entry name" value="Trans_hexapeptide_repeat"/>
</dbReference>
<dbReference type="Gene3D" id="3.40.50.20">
    <property type="match status" value="1"/>
</dbReference>
<evidence type="ECO:0000259" key="6">
    <source>
        <dbReference type="Pfam" id="PF17836"/>
    </source>
</evidence>
<comment type="similarity">
    <text evidence="1">Belongs to the transferase hexapeptide repeat family.</text>
</comment>
<evidence type="ECO:0000256" key="4">
    <source>
        <dbReference type="PIRSR" id="PIRSR620019-1"/>
    </source>
</evidence>
<dbReference type="EMBL" id="CP063458">
    <property type="protein sequence ID" value="QOV87383.1"/>
    <property type="molecule type" value="Genomic_DNA"/>
</dbReference>
<dbReference type="InterPro" id="IPR011004">
    <property type="entry name" value="Trimer_LpxA-like_sf"/>
</dbReference>
<protein>
    <submittedName>
        <fullName evidence="7">Acetyltransferase</fullName>
    </submittedName>
</protein>
<gene>
    <name evidence="7" type="ORF">IPV69_13895</name>
</gene>
<accession>A0A7M2WPP0</accession>
<proteinExistence type="inferred from homology"/>
<dbReference type="PANTHER" id="PTHR43300:SF7">
    <property type="entry name" value="UDP-N-ACETYLBACILLOSAMINE N-ACETYLTRANSFERASE"/>
    <property type="match status" value="1"/>
</dbReference>
<dbReference type="AlphaFoldDB" id="A0A7M2WPP0"/>
<dbReference type="GO" id="GO:0016740">
    <property type="term" value="F:transferase activity"/>
    <property type="evidence" value="ECO:0007669"/>
    <property type="project" value="UniProtKB-KW"/>
</dbReference>
<organism evidence="7 8">
    <name type="scientific">Humisphaera borealis</name>
    <dbReference type="NCBI Taxonomy" id="2807512"/>
    <lineage>
        <taxon>Bacteria</taxon>
        <taxon>Pseudomonadati</taxon>
        <taxon>Planctomycetota</taxon>
        <taxon>Phycisphaerae</taxon>
        <taxon>Tepidisphaerales</taxon>
        <taxon>Tepidisphaeraceae</taxon>
        <taxon>Humisphaera</taxon>
    </lineage>
</organism>
<evidence type="ECO:0000256" key="5">
    <source>
        <dbReference type="PIRSR" id="PIRSR620019-2"/>
    </source>
</evidence>